<organism evidence="1">
    <name type="scientific">Candidatus Methanophagaceae archaeon ANME-1 ERB6</name>
    <dbReference type="NCBI Taxonomy" id="2759912"/>
    <lineage>
        <taxon>Archaea</taxon>
        <taxon>Methanobacteriati</taxon>
        <taxon>Methanobacteriota</taxon>
        <taxon>Stenosarchaea group</taxon>
        <taxon>Methanomicrobia</taxon>
        <taxon>Candidatus Methanophagales</taxon>
        <taxon>Candidatus Methanophagaceae</taxon>
    </lineage>
</organism>
<protein>
    <submittedName>
        <fullName evidence="1">Uncharacterized protein</fullName>
    </submittedName>
</protein>
<evidence type="ECO:0000313" key="1">
    <source>
        <dbReference type="EMBL" id="QNO52555.1"/>
    </source>
</evidence>
<dbReference type="EMBL" id="MT631513">
    <property type="protein sequence ID" value="QNO52555.1"/>
    <property type="molecule type" value="Genomic_DNA"/>
</dbReference>
<name>A0A7G9YX21_9EURY</name>
<gene>
    <name evidence="1" type="ORF">BJKGENCM_00045</name>
</gene>
<proteinExistence type="predicted"/>
<sequence>MKEKEILKFEGTGNLQYWHCTELQLPPIHTIVPIMNALHNLYEPAPSDYIEDLLGEEKEIIVTMWVGKETNETGIADAVAVEDYRPNLLVLRIKAEDKEKIVETIKYKIEKQV</sequence>
<accession>A0A7G9YX21</accession>
<dbReference type="AlphaFoldDB" id="A0A7G9YX21"/>
<reference evidence="1" key="1">
    <citation type="submission" date="2020-06" db="EMBL/GenBank/DDBJ databases">
        <title>Unique genomic features of the anaerobic methanotrophic archaea.</title>
        <authorList>
            <person name="Chadwick G.L."/>
            <person name="Skennerton C.T."/>
            <person name="Laso-Perez R."/>
            <person name="Leu A.O."/>
            <person name="Speth D.R."/>
            <person name="Yu H."/>
            <person name="Morgan-Lang C."/>
            <person name="Hatzenpichler R."/>
            <person name="Goudeau D."/>
            <person name="Malmstrom R."/>
            <person name="Brazelton W.J."/>
            <person name="Woyke T."/>
            <person name="Hallam S.J."/>
            <person name="Tyson G.W."/>
            <person name="Wegener G."/>
            <person name="Boetius A."/>
            <person name="Orphan V."/>
        </authorList>
    </citation>
    <scope>NUCLEOTIDE SEQUENCE</scope>
</reference>